<organism evidence="1 2">
    <name type="scientific">Anaeromicropila herbilytica</name>
    <dbReference type="NCBI Taxonomy" id="2785025"/>
    <lineage>
        <taxon>Bacteria</taxon>
        <taxon>Bacillati</taxon>
        <taxon>Bacillota</taxon>
        <taxon>Clostridia</taxon>
        <taxon>Lachnospirales</taxon>
        <taxon>Lachnospiraceae</taxon>
        <taxon>Anaeromicropila</taxon>
    </lineage>
</organism>
<dbReference type="AlphaFoldDB" id="A0A7R7IEY4"/>
<dbReference type="EMBL" id="AP024169">
    <property type="protein sequence ID" value="BCN32526.1"/>
    <property type="molecule type" value="Genomic_DNA"/>
</dbReference>
<protein>
    <recommendedName>
        <fullName evidence="3">CDP-Glycerol:Poly(Glycerophosphate) glycerophosphotransferase</fullName>
    </recommendedName>
</protein>
<sequence>MTEEESKKAELLYENLNNNINIINMGDYKYYDLACIKWKYCADYFISTKDKVCKYNVSKLMKKKKIKIAFLIPMASTWSCETLYQLLRQDDRYEVYIVVHAFFNGTEETVKEEYYRTLNYFIEKNYSVIDSYDFSNNRSLDWNGIGKPDIVFHLNPHYKCFPEKLWIHNFPLSTLHIYVPYGIMTYGATKNQYNQMSHLLYWKIFCESEIHKFMAKIYSDISDSNVINSGYIKMDKFYSKTQNKKNIWKIPEEKSEEDVIKIIYAPHHSIGNNLCAFSTFDHNYMKFYDYAKNNSNTSWVFKPHPILKKASIEYGIFSNEEEYEKYLEKWDMLPNARVANEGEYIDLFKSSDTMILDSVSFLSEYLYTGKPYLFITREGQTFNFFGQELYKILYTAEQEKFEDVDKFINDVVINKNDFKKELRITFFRKYLDYLNINKKLAGEFVYEYICNNFNLIEKLK</sequence>
<keyword evidence="2" id="KW-1185">Reference proteome</keyword>
<accession>A0A7R7IEY4</accession>
<reference evidence="1 2" key="1">
    <citation type="submission" date="2020-11" db="EMBL/GenBank/DDBJ databases">
        <title>Draft genome sequencing of a Lachnospiraceae strain isolated from anoxic soil subjected to BSD treatment.</title>
        <authorList>
            <person name="Uek A."/>
            <person name="Tonouchi A."/>
        </authorList>
    </citation>
    <scope>NUCLEOTIDE SEQUENCE [LARGE SCALE GENOMIC DNA]</scope>
    <source>
        <strain evidence="1 2">TB5</strain>
    </source>
</reference>
<dbReference type="Proteomes" id="UP000595897">
    <property type="component" value="Chromosome"/>
</dbReference>
<gene>
    <name evidence="1" type="ORF">bsdtb5_38210</name>
</gene>
<evidence type="ECO:0000313" key="2">
    <source>
        <dbReference type="Proteomes" id="UP000595897"/>
    </source>
</evidence>
<dbReference type="RefSeq" id="WP_271713570.1">
    <property type="nucleotide sequence ID" value="NZ_AP024169.1"/>
</dbReference>
<evidence type="ECO:0008006" key="3">
    <source>
        <dbReference type="Google" id="ProtNLM"/>
    </source>
</evidence>
<dbReference type="KEGG" id="ahb:bsdtb5_38210"/>
<proteinExistence type="predicted"/>
<evidence type="ECO:0000313" key="1">
    <source>
        <dbReference type="EMBL" id="BCN32526.1"/>
    </source>
</evidence>
<name>A0A7R7IEY4_9FIRM</name>
<dbReference type="Gene3D" id="3.40.50.12580">
    <property type="match status" value="1"/>
</dbReference>
<dbReference type="SUPFAM" id="SSF53756">
    <property type="entry name" value="UDP-Glycosyltransferase/glycogen phosphorylase"/>
    <property type="match status" value="1"/>
</dbReference>
<dbReference type="InterPro" id="IPR043148">
    <property type="entry name" value="TagF_C"/>
</dbReference>